<proteinExistence type="inferred from homology"/>
<evidence type="ECO:0000259" key="7">
    <source>
        <dbReference type="Pfam" id="PF02770"/>
    </source>
</evidence>
<feature type="domain" description="Acyl-CoA oxidase/dehydrogenase middle" evidence="7">
    <location>
        <begin position="140"/>
        <end position="231"/>
    </location>
</feature>
<dbReference type="SUPFAM" id="SSF56645">
    <property type="entry name" value="Acyl-CoA dehydrogenase NM domain-like"/>
    <property type="match status" value="1"/>
</dbReference>
<dbReference type="Gene3D" id="1.20.140.10">
    <property type="entry name" value="Butyryl-CoA Dehydrogenase, subunit A, domain 3"/>
    <property type="match status" value="1"/>
</dbReference>
<dbReference type="RefSeq" id="WP_344224819.1">
    <property type="nucleotide sequence ID" value="NZ_BAAAQA010000018.1"/>
</dbReference>
<comment type="similarity">
    <text evidence="2 5">Belongs to the acyl-CoA dehydrogenase family.</text>
</comment>
<reference evidence="10" key="1">
    <citation type="journal article" date="2019" name="Int. J. Syst. Evol. Microbiol.">
        <title>The Global Catalogue of Microorganisms (GCM) 10K type strain sequencing project: providing services to taxonomists for standard genome sequencing and annotation.</title>
        <authorList>
            <consortium name="The Broad Institute Genomics Platform"/>
            <consortium name="The Broad Institute Genome Sequencing Center for Infectious Disease"/>
            <person name="Wu L."/>
            <person name="Ma J."/>
        </authorList>
    </citation>
    <scope>NUCLEOTIDE SEQUENCE [LARGE SCALE GENOMIC DNA]</scope>
    <source>
        <strain evidence="10">JCM 15914</strain>
    </source>
</reference>
<evidence type="ECO:0000256" key="3">
    <source>
        <dbReference type="ARBA" id="ARBA00022630"/>
    </source>
</evidence>
<evidence type="ECO:0000256" key="2">
    <source>
        <dbReference type="ARBA" id="ARBA00009347"/>
    </source>
</evidence>
<dbReference type="Proteomes" id="UP001500166">
    <property type="component" value="Unassembled WGS sequence"/>
</dbReference>
<dbReference type="Gene3D" id="2.40.110.10">
    <property type="entry name" value="Butyryl-CoA Dehydrogenase, subunit A, domain 2"/>
    <property type="match status" value="1"/>
</dbReference>
<dbReference type="InterPro" id="IPR006089">
    <property type="entry name" value="Acyl-CoA_DH_CS"/>
</dbReference>
<dbReference type="InterPro" id="IPR037069">
    <property type="entry name" value="AcylCoA_DH/ox_N_sf"/>
</dbReference>
<feature type="domain" description="Acyl-CoA dehydrogenase/oxidase C-terminal" evidence="6">
    <location>
        <begin position="247"/>
        <end position="392"/>
    </location>
</feature>
<dbReference type="PROSITE" id="PS00073">
    <property type="entry name" value="ACYL_COA_DH_2"/>
    <property type="match status" value="1"/>
</dbReference>
<comment type="caution">
    <text evidence="9">The sequence shown here is derived from an EMBL/GenBank/DDBJ whole genome shotgun (WGS) entry which is preliminary data.</text>
</comment>
<evidence type="ECO:0000256" key="5">
    <source>
        <dbReference type="RuleBase" id="RU362125"/>
    </source>
</evidence>
<keyword evidence="10" id="KW-1185">Reference proteome</keyword>
<evidence type="ECO:0000313" key="9">
    <source>
        <dbReference type="EMBL" id="GAA2118821.1"/>
    </source>
</evidence>
<evidence type="ECO:0000259" key="8">
    <source>
        <dbReference type="Pfam" id="PF02771"/>
    </source>
</evidence>
<comment type="cofactor">
    <cofactor evidence="1 5">
        <name>FAD</name>
        <dbReference type="ChEBI" id="CHEBI:57692"/>
    </cofactor>
</comment>
<evidence type="ECO:0000313" key="10">
    <source>
        <dbReference type="Proteomes" id="UP001500166"/>
    </source>
</evidence>
<dbReference type="InterPro" id="IPR009075">
    <property type="entry name" value="AcylCo_DH/oxidase_C"/>
</dbReference>
<dbReference type="Pfam" id="PF02771">
    <property type="entry name" value="Acyl-CoA_dh_N"/>
    <property type="match status" value="1"/>
</dbReference>
<dbReference type="PANTHER" id="PTHR43188">
    <property type="entry name" value="ACYL-COENZYME A OXIDASE"/>
    <property type="match status" value="1"/>
</dbReference>
<dbReference type="InterPro" id="IPR036250">
    <property type="entry name" value="AcylCo_DH-like_C"/>
</dbReference>
<dbReference type="Pfam" id="PF00441">
    <property type="entry name" value="Acyl-CoA_dh_1"/>
    <property type="match status" value="1"/>
</dbReference>
<name>A0ABN2Y100_9MICC</name>
<dbReference type="PANTHER" id="PTHR43188:SF1">
    <property type="entry name" value="ACYL-COA DEHYDROGENASE"/>
    <property type="match status" value="1"/>
</dbReference>
<protein>
    <submittedName>
        <fullName evidence="9">Acyl-CoA dehydrogenase family protein</fullName>
    </submittedName>
</protein>
<gene>
    <name evidence="9" type="ORF">GCM10009824_19380</name>
</gene>
<dbReference type="InterPro" id="IPR046373">
    <property type="entry name" value="Acyl-CoA_Oxase/DH_mid-dom_sf"/>
</dbReference>
<dbReference type="InterPro" id="IPR013786">
    <property type="entry name" value="AcylCoA_DH/ox_N"/>
</dbReference>
<keyword evidence="3 5" id="KW-0285">Flavoprotein</keyword>
<dbReference type="InterPro" id="IPR045008">
    <property type="entry name" value="ACX4-like"/>
</dbReference>
<evidence type="ECO:0000256" key="1">
    <source>
        <dbReference type="ARBA" id="ARBA00001974"/>
    </source>
</evidence>
<dbReference type="Pfam" id="PF02770">
    <property type="entry name" value="Acyl-CoA_dh_M"/>
    <property type="match status" value="1"/>
</dbReference>
<organism evidence="9 10">
    <name type="scientific">Kocuria atrinae</name>
    <dbReference type="NCBI Taxonomy" id="592377"/>
    <lineage>
        <taxon>Bacteria</taxon>
        <taxon>Bacillati</taxon>
        <taxon>Actinomycetota</taxon>
        <taxon>Actinomycetes</taxon>
        <taxon>Micrococcales</taxon>
        <taxon>Micrococcaceae</taxon>
        <taxon>Kocuria</taxon>
    </lineage>
</organism>
<evidence type="ECO:0000259" key="6">
    <source>
        <dbReference type="Pfam" id="PF00441"/>
    </source>
</evidence>
<keyword evidence="5" id="KW-0560">Oxidoreductase</keyword>
<dbReference type="EMBL" id="BAAAQA010000018">
    <property type="protein sequence ID" value="GAA2118821.1"/>
    <property type="molecule type" value="Genomic_DNA"/>
</dbReference>
<feature type="domain" description="Acyl-CoA dehydrogenase/oxidase N-terminal" evidence="8">
    <location>
        <begin position="39"/>
        <end position="133"/>
    </location>
</feature>
<keyword evidence="4 5" id="KW-0274">FAD</keyword>
<dbReference type="InterPro" id="IPR009100">
    <property type="entry name" value="AcylCoA_DH/oxidase_NM_dom_sf"/>
</dbReference>
<evidence type="ECO:0000256" key="4">
    <source>
        <dbReference type="ARBA" id="ARBA00022827"/>
    </source>
</evidence>
<dbReference type="SUPFAM" id="SSF47203">
    <property type="entry name" value="Acyl-CoA dehydrogenase C-terminal domain-like"/>
    <property type="match status" value="1"/>
</dbReference>
<accession>A0ABN2Y100</accession>
<sequence>MTSATLSNPGDGPQGLLPDVDLLHVESLLDPAEHERLGMFKEHLQTHVRKQSIDPWNREHLPTELLPALAELGLGKLFLDGSSRLFQGLVHSQIARADVSLSALIGIHNELIVGTIAELGSEEQKAQWLPGLSELTQLGAFCLTEPTHGSDIAGGLATTATLDGDEWVIQGEKRWIGAGTVAAVALVWARDTADGLIKCFAVDTSHPGYTATKIANKMGLRIMQNADIVLNEIRVPHTALLPGAMSFDAANELLKDSRAWVGWQAVGAQQAILDILRDYSLERIQFGKPLASFQVIQQTMAEIAGNLAASSAMMVQMARLQDTGELEMMHAAIAKSTATRLGRQSASLARDALGGNGLLSDYEISKVLGDLEAIYTYEGSYHINALIVSRALTGVSAFV</sequence>
<dbReference type="InterPro" id="IPR006091">
    <property type="entry name" value="Acyl-CoA_Oxase/DH_mid-dom"/>
</dbReference>
<dbReference type="Gene3D" id="1.10.540.10">
    <property type="entry name" value="Acyl-CoA dehydrogenase/oxidase, N-terminal domain"/>
    <property type="match status" value="1"/>
</dbReference>